<dbReference type="SMR" id="A0A067HGF5"/>
<dbReference type="Proteomes" id="UP000027120">
    <property type="component" value="Unassembled WGS sequence"/>
</dbReference>
<proteinExistence type="predicted"/>
<dbReference type="PRINTS" id="PR01438">
    <property type="entry name" value="UNVRSLSTRESS"/>
</dbReference>
<protein>
    <recommendedName>
        <fullName evidence="1">UspA domain-containing protein</fullName>
    </recommendedName>
</protein>
<evidence type="ECO:0000313" key="2">
    <source>
        <dbReference type="EMBL" id="KDO87021.1"/>
    </source>
</evidence>
<dbReference type="STRING" id="2711.A0A067HGF5"/>
<dbReference type="PANTHER" id="PTHR31964">
    <property type="entry name" value="ADENINE NUCLEOTIDE ALPHA HYDROLASES-LIKE SUPERFAMILY PROTEIN"/>
    <property type="match status" value="1"/>
</dbReference>
<dbReference type="SUPFAM" id="SSF52402">
    <property type="entry name" value="Adenine nucleotide alpha hydrolases-like"/>
    <property type="match status" value="1"/>
</dbReference>
<dbReference type="EMBL" id="KK784873">
    <property type="protein sequence ID" value="KDO87021.1"/>
    <property type="molecule type" value="Genomic_DNA"/>
</dbReference>
<sequence>MNTNERRVVVAVDESEESMHALSWCLNNLFSPDTNNTLVLLYVKPPLPVHSSFDAAGYIFSNDVIKAVEKYASESVNSVMNRAEAVYRNFQNNIHVKRVVGCGDAKDVICGTVEKLEADTLVMGSHGYGFIKRYKQLILAALSFQFLPNSQPSRLFGDLILFQILQGSLRKRE</sequence>
<feature type="domain" description="UspA" evidence="1">
    <location>
        <begin position="6"/>
        <end position="133"/>
    </location>
</feature>
<dbReference type="InterPro" id="IPR014729">
    <property type="entry name" value="Rossmann-like_a/b/a_fold"/>
</dbReference>
<dbReference type="InterPro" id="IPR006016">
    <property type="entry name" value="UspA"/>
</dbReference>
<dbReference type="InterPro" id="IPR006015">
    <property type="entry name" value="Universal_stress_UspA"/>
</dbReference>
<dbReference type="AlphaFoldDB" id="A0A067HGF5"/>
<reference evidence="2 3" key="1">
    <citation type="submission" date="2014-04" db="EMBL/GenBank/DDBJ databases">
        <authorList>
            <consortium name="International Citrus Genome Consortium"/>
            <person name="Gmitter F."/>
            <person name="Chen C."/>
            <person name="Farmerie W."/>
            <person name="Harkins T."/>
            <person name="Desany B."/>
            <person name="Mohiuddin M."/>
            <person name="Kodira C."/>
            <person name="Borodovsky M."/>
            <person name="Lomsadze A."/>
            <person name="Burns P."/>
            <person name="Jenkins J."/>
            <person name="Prochnik S."/>
            <person name="Shu S."/>
            <person name="Chapman J."/>
            <person name="Pitluck S."/>
            <person name="Schmutz J."/>
            <person name="Rokhsar D."/>
        </authorList>
    </citation>
    <scope>NUCLEOTIDE SEQUENCE</scope>
</reference>
<name>A0A067HGF5_CITSI</name>
<keyword evidence="3" id="KW-1185">Reference proteome</keyword>
<organism evidence="2 3">
    <name type="scientific">Citrus sinensis</name>
    <name type="common">Sweet orange</name>
    <name type="synonym">Citrus aurantium var. sinensis</name>
    <dbReference type="NCBI Taxonomy" id="2711"/>
    <lineage>
        <taxon>Eukaryota</taxon>
        <taxon>Viridiplantae</taxon>
        <taxon>Streptophyta</taxon>
        <taxon>Embryophyta</taxon>
        <taxon>Tracheophyta</taxon>
        <taxon>Spermatophyta</taxon>
        <taxon>Magnoliopsida</taxon>
        <taxon>eudicotyledons</taxon>
        <taxon>Gunneridae</taxon>
        <taxon>Pentapetalae</taxon>
        <taxon>rosids</taxon>
        <taxon>malvids</taxon>
        <taxon>Sapindales</taxon>
        <taxon>Rutaceae</taxon>
        <taxon>Aurantioideae</taxon>
        <taxon>Citrus</taxon>
    </lineage>
</organism>
<gene>
    <name evidence="2" type="ORF">CISIN_1g030672mg</name>
</gene>
<dbReference type="Gene3D" id="3.40.50.620">
    <property type="entry name" value="HUPs"/>
    <property type="match status" value="1"/>
</dbReference>
<evidence type="ECO:0000313" key="3">
    <source>
        <dbReference type="Proteomes" id="UP000027120"/>
    </source>
</evidence>
<dbReference type="PANTHER" id="PTHR31964:SF126">
    <property type="entry name" value="ADENINE NUCLEOTIDE ALPHA HYDROLASES-LIKE SUPERFAMILY PROTEIN"/>
    <property type="match status" value="1"/>
</dbReference>
<accession>A0A067HGF5</accession>
<dbReference type="Pfam" id="PF00582">
    <property type="entry name" value="Usp"/>
    <property type="match status" value="1"/>
</dbReference>
<evidence type="ECO:0000259" key="1">
    <source>
        <dbReference type="Pfam" id="PF00582"/>
    </source>
</evidence>
<dbReference type="CDD" id="cd23659">
    <property type="entry name" value="USP_At3g01520-like"/>
    <property type="match status" value="1"/>
</dbReference>